<keyword evidence="2" id="KW-0805">Transcription regulation</keyword>
<dbReference type="CDD" id="cd20031">
    <property type="entry name" value="FH_FOXN2-like"/>
    <property type="match status" value="1"/>
</dbReference>
<evidence type="ECO:0000256" key="7">
    <source>
        <dbReference type="SAM" id="MobiDB-lite"/>
    </source>
</evidence>
<accession>A0AA35SI29</accession>
<dbReference type="GO" id="GO:0005634">
    <property type="term" value="C:nucleus"/>
    <property type="evidence" value="ECO:0007669"/>
    <property type="project" value="UniProtKB-SubCell"/>
</dbReference>
<dbReference type="Gene3D" id="1.10.10.10">
    <property type="entry name" value="Winged helix-like DNA-binding domain superfamily/Winged helix DNA-binding domain"/>
    <property type="match status" value="1"/>
</dbReference>
<dbReference type="InterPro" id="IPR001766">
    <property type="entry name" value="Fork_head_dom"/>
</dbReference>
<evidence type="ECO:0000313" key="9">
    <source>
        <dbReference type="EMBL" id="CAI8030014.1"/>
    </source>
</evidence>
<dbReference type="PANTHER" id="PTHR13962">
    <property type="entry name" value="FORKHEAD BOX PROTEIN N3-LIKE PROTEIN-RELATED"/>
    <property type="match status" value="1"/>
</dbReference>
<gene>
    <name evidence="9" type="ORF">GBAR_LOCUS17016</name>
</gene>
<dbReference type="GO" id="GO:0003700">
    <property type="term" value="F:DNA-binding transcription factor activity"/>
    <property type="evidence" value="ECO:0007669"/>
    <property type="project" value="InterPro"/>
</dbReference>
<dbReference type="AlphaFoldDB" id="A0AA35SI29"/>
<evidence type="ECO:0000256" key="4">
    <source>
        <dbReference type="ARBA" id="ARBA00023163"/>
    </source>
</evidence>
<feature type="region of interest" description="Disordered" evidence="7">
    <location>
        <begin position="298"/>
        <end position="340"/>
    </location>
</feature>
<dbReference type="GO" id="GO:0000987">
    <property type="term" value="F:cis-regulatory region sequence-specific DNA binding"/>
    <property type="evidence" value="ECO:0007669"/>
    <property type="project" value="TreeGrafter"/>
</dbReference>
<keyword evidence="5 6" id="KW-0539">Nucleus</keyword>
<dbReference type="PRINTS" id="PR00053">
    <property type="entry name" value="FORKHEAD"/>
</dbReference>
<dbReference type="InterPro" id="IPR036390">
    <property type="entry name" value="WH_DNA-bd_sf"/>
</dbReference>
<evidence type="ECO:0000256" key="5">
    <source>
        <dbReference type="ARBA" id="ARBA00023242"/>
    </source>
</evidence>
<proteinExistence type="predicted"/>
<feature type="compositionally biased region" description="Acidic residues" evidence="7">
    <location>
        <begin position="302"/>
        <end position="316"/>
    </location>
</feature>
<organism evidence="9 10">
    <name type="scientific">Geodia barretti</name>
    <name type="common">Barrett's horny sponge</name>
    <dbReference type="NCBI Taxonomy" id="519541"/>
    <lineage>
        <taxon>Eukaryota</taxon>
        <taxon>Metazoa</taxon>
        <taxon>Porifera</taxon>
        <taxon>Demospongiae</taxon>
        <taxon>Heteroscleromorpha</taxon>
        <taxon>Tetractinellida</taxon>
        <taxon>Astrophorina</taxon>
        <taxon>Geodiidae</taxon>
        <taxon>Geodia</taxon>
    </lineage>
</organism>
<dbReference type="InterPro" id="IPR047119">
    <property type="entry name" value="FOXN2/3-like"/>
</dbReference>
<evidence type="ECO:0000256" key="1">
    <source>
        <dbReference type="ARBA" id="ARBA00004123"/>
    </source>
</evidence>
<comment type="subcellular location">
    <subcellularLocation>
        <location evidence="1 6">Nucleus</location>
    </subcellularLocation>
</comment>
<dbReference type="InterPro" id="IPR036388">
    <property type="entry name" value="WH-like_DNA-bd_sf"/>
</dbReference>
<evidence type="ECO:0000313" key="10">
    <source>
        <dbReference type="Proteomes" id="UP001174909"/>
    </source>
</evidence>
<feature type="DNA-binding region" description="Fork-head" evidence="6">
    <location>
        <begin position="110"/>
        <end position="200"/>
    </location>
</feature>
<feature type="region of interest" description="Disordered" evidence="7">
    <location>
        <begin position="54"/>
        <end position="83"/>
    </location>
</feature>
<dbReference type="EMBL" id="CASHTH010002455">
    <property type="protein sequence ID" value="CAI8030014.1"/>
    <property type="molecule type" value="Genomic_DNA"/>
</dbReference>
<dbReference type="Proteomes" id="UP001174909">
    <property type="component" value="Unassembled WGS sequence"/>
</dbReference>
<keyword evidence="3 6" id="KW-0238">DNA-binding</keyword>
<dbReference type="InterPro" id="IPR030456">
    <property type="entry name" value="TF_fork_head_CS_2"/>
</dbReference>
<dbReference type="Pfam" id="PF00250">
    <property type="entry name" value="Forkhead"/>
    <property type="match status" value="1"/>
</dbReference>
<dbReference type="SUPFAM" id="SSF46785">
    <property type="entry name" value="Winged helix' DNA-binding domain"/>
    <property type="match status" value="1"/>
</dbReference>
<dbReference type="PROSITE" id="PS50039">
    <property type="entry name" value="FORK_HEAD_3"/>
    <property type="match status" value="1"/>
</dbReference>
<evidence type="ECO:0000256" key="3">
    <source>
        <dbReference type="ARBA" id="ARBA00023125"/>
    </source>
</evidence>
<evidence type="ECO:0000256" key="6">
    <source>
        <dbReference type="PROSITE-ProRule" id="PRU00089"/>
    </source>
</evidence>
<protein>
    <submittedName>
        <fullName evidence="9">Forkhead box protein N3</fullName>
    </submittedName>
</protein>
<keyword evidence="4" id="KW-0804">Transcription</keyword>
<reference evidence="9" key="1">
    <citation type="submission" date="2023-03" db="EMBL/GenBank/DDBJ databases">
        <authorList>
            <person name="Steffen K."/>
            <person name="Cardenas P."/>
        </authorList>
    </citation>
    <scope>NUCLEOTIDE SEQUENCE</scope>
</reference>
<sequence length="356" mass="38618">MLATMLAQGEVGELPEPAGKDEEVITVDGELTSLSWLQKPGVLTSMCTALTGSPHGVNKIAGGPGRAQRRPRRAGGGKERPGKAKLDSERMFSVILNVRNKKYDGEDAQKPPLSFACMIFMSLESSPTKTLPVKEIYDWIQWKFPFYRTAPTGWKNSVRHNLSLNKCFKKVTRGMGKSKCSSFSKGGLWTVDADYRRSLLTALKRSPYHPYHSYFTPPLSPSSSCSSLENLDPAERDAALTMCMIGGGREGSPAGLLYAMRHDHSYARRPPSYSPPSSKGLSLAEVAAAAEMILEQDKMDCESGDGGEEGEEEEEGREQSFCDSGYGGGSDESTEQNLEELGADALLALACGARSP</sequence>
<evidence type="ECO:0000259" key="8">
    <source>
        <dbReference type="PROSITE" id="PS50039"/>
    </source>
</evidence>
<dbReference type="PANTHER" id="PTHR13962:SF22">
    <property type="entry name" value="FORKHEAD BOX PROTEIN N3-LIKE PROTEIN"/>
    <property type="match status" value="1"/>
</dbReference>
<keyword evidence="10" id="KW-1185">Reference proteome</keyword>
<feature type="domain" description="Fork-head" evidence="8">
    <location>
        <begin position="110"/>
        <end position="200"/>
    </location>
</feature>
<evidence type="ECO:0000256" key="2">
    <source>
        <dbReference type="ARBA" id="ARBA00023015"/>
    </source>
</evidence>
<dbReference type="SMART" id="SM00339">
    <property type="entry name" value="FH"/>
    <property type="match status" value="1"/>
</dbReference>
<dbReference type="PROSITE" id="PS00658">
    <property type="entry name" value="FORK_HEAD_2"/>
    <property type="match status" value="1"/>
</dbReference>
<name>A0AA35SI29_GEOBA</name>
<comment type="caution">
    <text evidence="9">The sequence shown here is derived from an EMBL/GenBank/DDBJ whole genome shotgun (WGS) entry which is preliminary data.</text>
</comment>